<name>A0ACC2PD21_9HYME</name>
<comment type="caution">
    <text evidence="1">The sequence shown here is derived from an EMBL/GenBank/DDBJ whole genome shotgun (WGS) entry which is preliminary data.</text>
</comment>
<gene>
    <name evidence="1" type="ORF">QAD02_017004</name>
</gene>
<keyword evidence="2" id="KW-1185">Reference proteome</keyword>
<reference evidence="1" key="1">
    <citation type="submission" date="2023-04" db="EMBL/GenBank/DDBJ databases">
        <title>A chromosome-level genome assembly of the parasitoid wasp Eretmocerus hayati.</title>
        <authorList>
            <person name="Zhong Y."/>
            <person name="Liu S."/>
            <person name="Liu Y."/>
        </authorList>
    </citation>
    <scope>NUCLEOTIDE SEQUENCE</scope>
    <source>
        <strain evidence="1">ZJU_SS_LIU_2023</strain>
    </source>
</reference>
<evidence type="ECO:0000313" key="2">
    <source>
        <dbReference type="Proteomes" id="UP001239111"/>
    </source>
</evidence>
<sequence length="213" mass="22961">MKPTASFESTKKNCATTNNQHVEWDHLDGDGLILRIKENKGKLWISGNGCQVSLRRNCGSVRVTGDGCQVFVSLNSGNVEYDGDGGQVVLGPDSTSFKVKYTGDGGSVTVRDSRSDKKNTSAQKCSEGEIKKSEKNKSNTRTNNNTTTTRTVVSNGKMVVTRRNLDESGKVLSTKIVTSDCKSDPNGNSVVEMKTSVEMGLLRGINVSVTNCI</sequence>
<accession>A0ACC2PD21</accession>
<proteinExistence type="predicted"/>
<protein>
    <submittedName>
        <fullName evidence="1">Uncharacterized protein</fullName>
    </submittedName>
</protein>
<organism evidence="1 2">
    <name type="scientific">Eretmocerus hayati</name>
    <dbReference type="NCBI Taxonomy" id="131215"/>
    <lineage>
        <taxon>Eukaryota</taxon>
        <taxon>Metazoa</taxon>
        <taxon>Ecdysozoa</taxon>
        <taxon>Arthropoda</taxon>
        <taxon>Hexapoda</taxon>
        <taxon>Insecta</taxon>
        <taxon>Pterygota</taxon>
        <taxon>Neoptera</taxon>
        <taxon>Endopterygota</taxon>
        <taxon>Hymenoptera</taxon>
        <taxon>Apocrita</taxon>
        <taxon>Proctotrupomorpha</taxon>
        <taxon>Chalcidoidea</taxon>
        <taxon>Aphelinidae</taxon>
        <taxon>Aphelininae</taxon>
        <taxon>Eretmocerus</taxon>
    </lineage>
</organism>
<dbReference type="Proteomes" id="UP001239111">
    <property type="component" value="Chromosome 2"/>
</dbReference>
<evidence type="ECO:0000313" key="1">
    <source>
        <dbReference type="EMBL" id="KAJ8681217.1"/>
    </source>
</evidence>
<dbReference type="EMBL" id="CM056742">
    <property type="protein sequence ID" value="KAJ8681217.1"/>
    <property type="molecule type" value="Genomic_DNA"/>
</dbReference>